<dbReference type="Pfam" id="PF06026">
    <property type="entry name" value="Rib_5-P_isom_A"/>
    <property type="match status" value="1"/>
</dbReference>
<comment type="caution">
    <text evidence="3">The sequence shown here is derived from an EMBL/GenBank/DDBJ whole genome shotgun (WGS) entry which is preliminary data.</text>
</comment>
<dbReference type="EMBL" id="CAMAPE010000008">
    <property type="protein sequence ID" value="CAH9073151.1"/>
    <property type="molecule type" value="Genomic_DNA"/>
</dbReference>
<reference evidence="3" key="1">
    <citation type="submission" date="2022-07" db="EMBL/GenBank/DDBJ databases">
        <authorList>
            <person name="Macas J."/>
            <person name="Novak P."/>
            <person name="Neumann P."/>
        </authorList>
    </citation>
    <scope>NUCLEOTIDE SEQUENCE</scope>
</reference>
<dbReference type="PANTHER" id="PTHR43748">
    <property type="entry name" value="RIBOSE-5-PHOSPHATE ISOMERASE 3, CHLOROPLASTIC-RELATED"/>
    <property type="match status" value="1"/>
</dbReference>
<dbReference type="InterPro" id="IPR004788">
    <property type="entry name" value="Ribose5P_isomerase_type_A"/>
</dbReference>
<dbReference type="GO" id="GO:0009052">
    <property type="term" value="P:pentose-phosphate shunt, non-oxidative branch"/>
    <property type="evidence" value="ECO:0007669"/>
    <property type="project" value="InterPro"/>
</dbReference>
<gene>
    <name evidence="3" type="ORF">CEURO_LOCUS4664</name>
</gene>
<evidence type="ECO:0000313" key="4">
    <source>
        <dbReference type="Proteomes" id="UP001152484"/>
    </source>
</evidence>
<name>A0A9P1E271_CUSEU</name>
<dbReference type="InterPro" id="IPR050262">
    <property type="entry name" value="Ribose-5P_isomerase"/>
</dbReference>
<dbReference type="Proteomes" id="UP001152484">
    <property type="component" value="Unassembled WGS sequence"/>
</dbReference>
<dbReference type="AlphaFoldDB" id="A0A9P1E271"/>
<evidence type="ECO:0000256" key="1">
    <source>
        <dbReference type="ARBA" id="ARBA00001713"/>
    </source>
</evidence>
<sequence>MYEQGIGSSPASTIKIESKNTCKTCVEDVCGLQGKWKARCLSINLLFIFLPNDSFDNDNYIVDLFFENEIGDLKAVSISILRIEGVIEHIIFMDMAITVIVAEKLGVTITNK</sequence>
<dbReference type="OrthoDB" id="1555531at2759"/>
<comment type="catalytic activity">
    <reaction evidence="1">
        <text>aldehydo-D-ribose 5-phosphate = D-ribulose 5-phosphate</text>
        <dbReference type="Rhea" id="RHEA:14657"/>
        <dbReference type="ChEBI" id="CHEBI:58121"/>
        <dbReference type="ChEBI" id="CHEBI:58273"/>
        <dbReference type="EC" id="5.3.1.6"/>
    </reaction>
</comment>
<protein>
    <submittedName>
        <fullName evidence="3">Uncharacterized protein</fullName>
    </submittedName>
</protein>
<evidence type="ECO:0000256" key="2">
    <source>
        <dbReference type="ARBA" id="ARBA00004921"/>
    </source>
</evidence>
<dbReference type="Gene3D" id="3.30.70.260">
    <property type="match status" value="1"/>
</dbReference>
<dbReference type="GO" id="GO:0004751">
    <property type="term" value="F:ribose-5-phosphate isomerase activity"/>
    <property type="evidence" value="ECO:0007669"/>
    <property type="project" value="UniProtKB-EC"/>
</dbReference>
<accession>A0A9P1E271</accession>
<organism evidence="3 4">
    <name type="scientific">Cuscuta europaea</name>
    <name type="common">European dodder</name>
    <dbReference type="NCBI Taxonomy" id="41803"/>
    <lineage>
        <taxon>Eukaryota</taxon>
        <taxon>Viridiplantae</taxon>
        <taxon>Streptophyta</taxon>
        <taxon>Embryophyta</taxon>
        <taxon>Tracheophyta</taxon>
        <taxon>Spermatophyta</taxon>
        <taxon>Magnoliopsida</taxon>
        <taxon>eudicotyledons</taxon>
        <taxon>Gunneridae</taxon>
        <taxon>Pentapetalae</taxon>
        <taxon>asterids</taxon>
        <taxon>lamiids</taxon>
        <taxon>Solanales</taxon>
        <taxon>Convolvulaceae</taxon>
        <taxon>Cuscuteae</taxon>
        <taxon>Cuscuta</taxon>
        <taxon>Cuscuta subgen. Cuscuta</taxon>
    </lineage>
</organism>
<comment type="pathway">
    <text evidence="2">Carbohydrate degradation.</text>
</comment>
<keyword evidence="4" id="KW-1185">Reference proteome</keyword>
<evidence type="ECO:0000313" key="3">
    <source>
        <dbReference type="EMBL" id="CAH9073151.1"/>
    </source>
</evidence>
<proteinExistence type="predicted"/>
<dbReference type="PANTHER" id="PTHR43748:SF2">
    <property type="entry name" value="RIBOSE-5-PHOSPHATE ISOMERASE 2-RELATED"/>
    <property type="match status" value="1"/>
</dbReference>